<keyword evidence="4" id="KW-0167">Capsid protein</keyword>
<evidence type="ECO:0000256" key="9">
    <source>
        <dbReference type="ARBA" id="ARBA00033344"/>
    </source>
</evidence>
<dbReference type="Pfam" id="PF05733">
    <property type="entry name" value="Tenui_N"/>
    <property type="match status" value="1"/>
</dbReference>
<evidence type="ECO:0000313" key="12">
    <source>
        <dbReference type="Proteomes" id="UP000233001"/>
    </source>
</evidence>
<dbReference type="EMBL" id="KX960111">
    <property type="protein sequence ID" value="AST13125.1"/>
    <property type="molecule type" value="Genomic_RNA"/>
</dbReference>
<evidence type="ECO:0000256" key="1">
    <source>
        <dbReference type="ARBA" id="ARBA00004192"/>
    </source>
</evidence>
<dbReference type="SMR" id="A0A223FUR0"/>
<dbReference type="GO" id="GO:0003723">
    <property type="term" value="F:RNA binding"/>
    <property type="evidence" value="ECO:0007669"/>
    <property type="project" value="UniProtKB-KW"/>
</dbReference>
<dbReference type="RefSeq" id="YP_009407931.1">
    <property type="nucleotide sequence ID" value="NC_035454.1"/>
</dbReference>
<evidence type="ECO:0000256" key="8">
    <source>
        <dbReference type="ARBA" id="ARBA00023200"/>
    </source>
</evidence>
<evidence type="ECO:0000256" key="7">
    <source>
        <dbReference type="ARBA" id="ARBA00023086"/>
    </source>
</evidence>
<reference evidence="11 12" key="1">
    <citation type="journal article" date="2017" name="Mol. Plant Pathol.">
        <title>The first phlebo-like virus infecting plants: a case study on the adaptation of negative-stranded RNA viruses to new hosts.</title>
        <authorList>
            <person name="Navarro B."/>
            <person name="Minutolo M."/>
            <person name="De Stradis A."/>
            <person name="Palmisano F."/>
            <person name="Alioto D."/>
            <person name="Di Serio F."/>
        </authorList>
    </citation>
    <scope>NUCLEOTIDE SEQUENCE [LARGE SCALE GENOMIC DNA]</scope>
    <source>
        <strain evidence="11">CGW2</strain>
    </source>
</reference>
<keyword evidence="12" id="KW-1185">Reference proteome</keyword>
<keyword evidence="8" id="KW-1035">Host cytoplasm</keyword>
<comment type="subcellular location">
    <subcellularLocation>
        <location evidence="1">Host cytoplasm</location>
    </subcellularLocation>
    <subcellularLocation>
        <location evidence="2">Virion</location>
    </subcellularLocation>
</comment>
<sequence length="350" mass="39442">MADKINNPSTQAEFEAIYHDATSQDQAYFVAYFKRCSKALQERLKKEISARKLIGAGPKFATRDGDDGQEPENKGDEADSSNISDIQLAEMWQEIDLMDVTSIDSESLKVFDHQGFKPNEILKSLMVQARKNKVSKEDFKTDILMMCAISIIKGSINEHNFKKLSTEGQTEVQRLEKTYGIKRGSGRNEPANVVTISRIGATFPGKIIQLFLAGKVTARKFIGPFKSHTLPQYVRHQAFSAVIPSSLNERTKMYLLDIITAFSVDQSICISPNKKEKPDLSNLFEKQRAFVQTTSDAEYPPEIVRKKIFSTILLDYDQLLSTARAILKVFPEFVIVSKENFNADINATHI</sequence>
<feature type="compositionally biased region" description="Basic and acidic residues" evidence="10">
    <location>
        <begin position="61"/>
        <end position="77"/>
    </location>
</feature>
<evidence type="ECO:0000256" key="2">
    <source>
        <dbReference type="ARBA" id="ARBA00004328"/>
    </source>
</evidence>
<accession>A0A223FUR0</accession>
<evidence type="ECO:0000256" key="5">
    <source>
        <dbReference type="ARBA" id="ARBA00022844"/>
    </source>
</evidence>
<dbReference type="Proteomes" id="UP000233001">
    <property type="component" value="Genome"/>
</dbReference>
<dbReference type="GO" id="GO:0030430">
    <property type="term" value="C:host cell cytoplasm"/>
    <property type="evidence" value="ECO:0007669"/>
    <property type="project" value="UniProtKB-SubCell"/>
</dbReference>
<evidence type="ECO:0000256" key="10">
    <source>
        <dbReference type="SAM" id="MobiDB-lite"/>
    </source>
</evidence>
<organism evidence="11 12">
    <name type="scientific">Citrus concave gum-associated virus</name>
    <dbReference type="NCBI Taxonomy" id="2024604"/>
    <lineage>
        <taxon>Viruses</taxon>
        <taxon>Riboviria</taxon>
        <taxon>Orthornavirae</taxon>
        <taxon>Negarnaviricota</taxon>
        <taxon>Polyploviricotina</taxon>
        <taxon>Bunyaviricetes</taxon>
        <taxon>Hareavirales</taxon>
        <taxon>Phenuiviridae</taxon>
        <taxon>Coguvirus</taxon>
        <taxon>Coguvirus citri</taxon>
    </lineage>
</organism>
<proteinExistence type="predicted"/>
<feature type="region of interest" description="Disordered" evidence="10">
    <location>
        <begin position="59"/>
        <end position="83"/>
    </location>
</feature>
<dbReference type="GO" id="GO:0019013">
    <property type="term" value="C:viral nucleocapsid"/>
    <property type="evidence" value="ECO:0007669"/>
    <property type="project" value="UniProtKB-KW"/>
</dbReference>
<dbReference type="GeneID" id="33867863"/>
<name>A0A223FUR0_9VIRU</name>
<keyword evidence="6" id="KW-0694">RNA-binding</keyword>
<dbReference type="InterPro" id="IPR009522">
    <property type="entry name" value="Capsid_Phlebovir/Tenuivir"/>
</dbReference>
<keyword evidence="7 11" id="KW-0543">Viral nucleoprotein</keyword>
<evidence type="ECO:0000256" key="4">
    <source>
        <dbReference type="ARBA" id="ARBA00022561"/>
    </source>
</evidence>
<evidence type="ECO:0000313" key="11">
    <source>
        <dbReference type="EMBL" id="AST13125.1"/>
    </source>
</evidence>
<keyword evidence="5" id="KW-0946">Virion</keyword>
<evidence type="ECO:0000256" key="3">
    <source>
        <dbReference type="ARBA" id="ARBA00014389"/>
    </source>
</evidence>
<dbReference type="KEGG" id="vg:33867863"/>
<protein>
    <recommendedName>
        <fullName evidence="3">Nucleoprotein</fullName>
    </recommendedName>
    <alternativeName>
        <fullName evidence="9">Nucleocapsid protein</fullName>
    </alternativeName>
</protein>
<evidence type="ECO:0000256" key="6">
    <source>
        <dbReference type="ARBA" id="ARBA00022884"/>
    </source>
</evidence>